<reference evidence="1 2" key="1">
    <citation type="submission" date="2019-07" db="EMBL/GenBank/DDBJ databases">
        <title>Whole genome shotgun sequence of Deinococcus cellulosilyticus NBRC 106333.</title>
        <authorList>
            <person name="Hosoyama A."/>
            <person name="Uohara A."/>
            <person name="Ohji S."/>
            <person name="Ichikawa N."/>
        </authorList>
    </citation>
    <scope>NUCLEOTIDE SEQUENCE [LARGE SCALE GENOMIC DNA]</scope>
    <source>
        <strain evidence="1 2">NBRC 106333</strain>
    </source>
</reference>
<name>A0A511MY81_DEIC1</name>
<accession>A0A511MY81</accession>
<proteinExistence type="predicted"/>
<evidence type="ECO:0000313" key="2">
    <source>
        <dbReference type="Proteomes" id="UP000321306"/>
    </source>
</evidence>
<organism evidence="1 2">
    <name type="scientific">Deinococcus cellulosilyticus (strain DSM 18568 / NBRC 106333 / KACC 11606 / 5516J-15)</name>
    <dbReference type="NCBI Taxonomy" id="1223518"/>
    <lineage>
        <taxon>Bacteria</taxon>
        <taxon>Thermotogati</taxon>
        <taxon>Deinococcota</taxon>
        <taxon>Deinococci</taxon>
        <taxon>Deinococcales</taxon>
        <taxon>Deinococcaceae</taxon>
        <taxon>Deinococcus</taxon>
    </lineage>
</organism>
<dbReference type="Proteomes" id="UP000321306">
    <property type="component" value="Unassembled WGS sequence"/>
</dbReference>
<dbReference type="Gene3D" id="2.60.120.1180">
    <property type="match status" value="1"/>
</dbReference>
<keyword evidence="2" id="KW-1185">Reference proteome</keyword>
<sequence length="163" mass="17922">MGAPRGKTISSQSESSIVTLTSNVANVRTPIFEVLVPRGVVYLLANQNRVRDSLLRGMLMLADLNVTAGTRISGATTLSIAVQGPSDESEKIVRTVPYSPWRDLPIVNQRNDDYKTNIISALDLGEDTGFKLPEAYKLMILAKGPDVIDWTKSYLEIPLFEVN</sequence>
<dbReference type="EMBL" id="BJXB01000003">
    <property type="protein sequence ID" value="GEM45311.1"/>
    <property type="molecule type" value="Genomic_DNA"/>
</dbReference>
<gene>
    <name evidence="1" type="ORF">DC3_09460</name>
</gene>
<comment type="caution">
    <text evidence="1">The sequence shown here is derived from an EMBL/GenBank/DDBJ whole genome shotgun (WGS) entry which is preliminary data.</text>
</comment>
<dbReference type="OrthoDB" id="66578at2"/>
<dbReference type="AlphaFoldDB" id="A0A511MY81"/>
<dbReference type="RefSeq" id="WP_146882777.1">
    <property type="nucleotide sequence ID" value="NZ_BJXB01000003.1"/>
</dbReference>
<protein>
    <submittedName>
        <fullName evidence="1">Uncharacterized protein</fullName>
    </submittedName>
</protein>
<evidence type="ECO:0000313" key="1">
    <source>
        <dbReference type="EMBL" id="GEM45311.1"/>
    </source>
</evidence>